<dbReference type="RefSeq" id="WP_183622481.1">
    <property type="nucleotide sequence ID" value="NZ_JACIDX010000002.1"/>
</dbReference>
<dbReference type="GO" id="GO:0016491">
    <property type="term" value="F:oxidoreductase activity"/>
    <property type="evidence" value="ECO:0007669"/>
    <property type="project" value="UniProtKB-KW"/>
</dbReference>
<dbReference type="SUPFAM" id="SSF51735">
    <property type="entry name" value="NAD(P)-binding Rossmann-fold domains"/>
    <property type="match status" value="1"/>
</dbReference>
<dbReference type="InterPro" id="IPR036291">
    <property type="entry name" value="NAD(P)-bd_dom_sf"/>
</dbReference>
<dbReference type="InterPro" id="IPR050463">
    <property type="entry name" value="Gfo/Idh/MocA_oxidrdct_glycsds"/>
</dbReference>
<dbReference type="PANTHER" id="PTHR43818:SF11">
    <property type="entry name" value="BCDNA.GH03377"/>
    <property type="match status" value="1"/>
</dbReference>
<dbReference type="Gene3D" id="3.40.50.720">
    <property type="entry name" value="NAD(P)-binding Rossmann-like Domain"/>
    <property type="match status" value="1"/>
</dbReference>
<keyword evidence="4" id="KW-1185">Reference proteome</keyword>
<evidence type="ECO:0000313" key="4">
    <source>
        <dbReference type="Proteomes" id="UP000548867"/>
    </source>
</evidence>
<feature type="domain" description="Gfo/Idh/MocA-like oxidoreductase N-terminal" evidence="2">
    <location>
        <begin position="12"/>
        <end position="131"/>
    </location>
</feature>
<organism evidence="3 4">
    <name type="scientific">Novosphingobium sediminicola</name>
    <dbReference type="NCBI Taxonomy" id="563162"/>
    <lineage>
        <taxon>Bacteria</taxon>
        <taxon>Pseudomonadati</taxon>
        <taxon>Pseudomonadota</taxon>
        <taxon>Alphaproteobacteria</taxon>
        <taxon>Sphingomonadales</taxon>
        <taxon>Sphingomonadaceae</taxon>
        <taxon>Novosphingobium</taxon>
    </lineage>
</organism>
<sequence>MTQVSEPNRLLGVGIVGSGLVTRSIHLPALAALADDFAVRAIWDLHADLAEATARTCGACAAPTYDAMLADPAVEAVVIGSPPAFHAAQTIAALHAGKAMVLVEKPLCATLAEAEAIARAARETGGMVVVGAMHLFDPAWRFMAQQVKAQYSPPSLVRSCIILPPNGRFDDWASEVILPMPAPAPAQRTEAMMMYGAIMGLAIHDLPLVRRLLVDASSPEVLHAVRLAPFGYMLTLRAGDQMVDMFAFMHGHWRPEWTLSATAPDWQAHAEFTPSFVMAGSGQASFATPAQVTSQHPLAENGYAGEWRAIAAMMRGEAPPPSPDEIVQDFAFALAIAEQASAMIEKGAGQ</sequence>
<dbReference type="AlphaFoldDB" id="A0A7W6CBR9"/>
<dbReference type="PANTHER" id="PTHR43818">
    <property type="entry name" value="BCDNA.GH03377"/>
    <property type="match status" value="1"/>
</dbReference>
<keyword evidence="1" id="KW-0560">Oxidoreductase</keyword>
<gene>
    <name evidence="3" type="ORF">GGR38_000583</name>
</gene>
<name>A0A7W6CBR9_9SPHN</name>
<reference evidence="3 4" key="1">
    <citation type="submission" date="2020-08" db="EMBL/GenBank/DDBJ databases">
        <title>Genomic Encyclopedia of Type Strains, Phase IV (KMG-IV): sequencing the most valuable type-strain genomes for metagenomic binning, comparative biology and taxonomic classification.</title>
        <authorList>
            <person name="Goeker M."/>
        </authorList>
    </citation>
    <scope>NUCLEOTIDE SEQUENCE [LARGE SCALE GENOMIC DNA]</scope>
    <source>
        <strain evidence="3 4">DSM 27057</strain>
    </source>
</reference>
<dbReference type="EMBL" id="JACIDX010000002">
    <property type="protein sequence ID" value="MBB3953656.1"/>
    <property type="molecule type" value="Genomic_DNA"/>
</dbReference>
<dbReference type="InterPro" id="IPR000683">
    <property type="entry name" value="Gfo/Idh/MocA-like_OxRdtase_N"/>
</dbReference>
<evidence type="ECO:0000256" key="1">
    <source>
        <dbReference type="ARBA" id="ARBA00023002"/>
    </source>
</evidence>
<dbReference type="Pfam" id="PF01408">
    <property type="entry name" value="GFO_IDH_MocA"/>
    <property type="match status" value="1"/>
</dbReference>
<proteinExistence type="predicted"/>
<protein>
    <submittedName>
        <fullName evidence="3">Putative dehydrogenase</fullName>
    </submittedName>
</protein>
<evidence type="ECO:0000313" key="3">
    <source>
        <dbReference type="EMBL" id="MBB3953656.1"/>
    </source>
</evidence>
<dbReference type="Proteomes" id="UP000548867">
    <property type="component" value="Unassembled WGS sequence"/>
</dbReference>
<evidence type="ECO:0000259" key="2">
    <source>
        <dbReference type="Pfam" id="PF01408"/>
    </source>
</evidence>
<dbReference type="Gene3D" id="3.30.360.10">
    <property type="entry name" value="Dihydrodipicolinate Reductase, domain 2"/>
    <property type="match status" value="1"/>
</dbReference>
<accession>A0A7W6CBR9</accession>
<comment type="caution">
    <text evidence="3">The sequence shown here is derived from an EMBL/GenBank/DDBJ whole genome shotgun (WGS) entry which is preliminary data.</text>
</comment>
<dbReference type="GO" id="GO:0000166">
    <property type="term" value="F:nucleotide binding"/>
    <property type="evidence" value="ECO:0007669"/>
    <property type="project" value="InterPro"/>
</dbReference>